<accession>A0A3E1YE18</accession>
<evidence type="ECO:0000313" key="2">
    <source>
        <dbReference type="EMBL" id="RFS24815.1"/>
    </source>
</evidence>
<proteinExistence type="predicted"/>
<dbReference type="InterPro" id="IPR054485">
    <property type="entry name" value="FlK-like_dom"/>
</dbReference>
<evidence type="ECO:0000259" key="1">
    <source>
        <dbReference type="Pfam" id="PF22636"/>
    </source>
</evidence>
<evidence type="ECO:0000313" key="3">
    <source>
        <dbReference type="Proteomes" id="UP000260644"/>
    </source>
</evidence>
<name>A0A3E1YE18_9BACT</name>
<dbReference type="OrthoDB" id="6902891at2"/>
<comment type="caution">
    <text evidence="2">The sequence shown here is derived from an EMBL/GenBank/DDBJ whole genome shotgun (WGS) entry which is preliminary data.</text>
</comment>
<dbReference type="Pfam" id="PF22636">
    <property type="entry name" value="FlK"/>
    <property type="match status" value="1"/>
</dbReference>
<organism evidence="2 3">
    <name type="scientific">Chitinophaga silvatica</name>
    <dbReference type="NCBI Taxonomy" id="2282649"/>
    <lineage>
        <taxon>Bacteria</taxon>
        <taxon>Pseudomonadati</taxon>
        <taxon>Bacteroidota</taxon>
        <taxon>Chitinophagia</taxon>
        <taxon>Chitinophagales</taxon>
        <taxon>Chitinophagaceae</taxon>
        <taxon>Chitinophaga</taxon>
    </lineage>
</organism>
<dbReference type="EMBL" id="QPMM01000002">
    <property type="protein sequence ID" value="RFS24815.1"/>
    <property type="molecule type" value="Genomic_DNA"/>
</dbReference>
<dbReference type="Gene3D" id="3.10.129.10">
    <property type="entry name" value="Hotdog Thioesterase"/>
    <property type="match status" value="1"/>
</dbReference>
<dbReference type="Proteomes" id="UP000260644">
    <property type="component" value="Unassembled WGS sequence"/>
</dbReference>
<dbReference type="SUPFAM" id="SSF54637">
    <property type="entry name" value="Thioesterase/thiol ester dehydrase-isomerase"/>
    <property type="match status" value="1"/>
</dbReference>
<dbReference type="AlphaFoldDB" id="A0A3E1YE18"/>
<dbReference type="PANTHER" id="PTHR36934">
    <property type="entry name" value="BLR0278 PROTEIN"/>
    <property type="match status" value="1"/>
</dbReference>
<dbReference type="RefSeq" id="WP_116974748.1">
    <property type="nucleotide sequence ID" value="NZ_QPMM01000002.1"/>
</dbReference>
<dbReference type="PANTHER" id="PTHR36934:SF1">
    <property type="entry name" value="THIOESTERASE DOMAIN-CONTAINING PROTEIN"/>
    <property type="match status" value="1"/>
</dbReference>
<keyword evidence="3" id="KW-1185">Reference proteome</keyword>
<dbReference type="InterPro" id="IPR029069">
    <property type="entry name" value="HotDog_dom_sf"/>
</dbReference>
<feature type="domain" description="Fluoroacetyl-CoA-specific thioesterase-like" evidence="1">
    <location>
        <begin position="17"/>
        <end position="120"/>
    </location>
</feature>
<gene>
    <name evidence="2" type="ORF">DVR12_06370</name>
</gene>
<reference evidence="2 3" key="1">
    <citation type="submission" date="2018-07" db="EMBL/GenBank/DDBJ databases">
        <title>Chitinophaga K2CV101002-2 sp. nov., isolated from a monsoon evergreen broad-leaved forest soil.</title>
        <authorList>
            <person name="Lv Y."/>
        </authorList>
    </citation>
    <scope>NUCLEOTIDE SEQUENCE [LARGE SCALE GENOMIC DNA]</scope>
    <source>
        <strain evidence="2 3">GDMCC 1.1288</strain>
    </source>
</reference>
<sequence length="130" mass="14503">MQHLFGIGDQQMFCREVRKEDCAAFDTGEVHPVYATFALARDAEWCCRLFVLKMKDNTEEGIGTHLSIDHLAPAVLGSQVNFVATITAIVNHTITCSFIATCGERLIAKGTQVQKILKKEKLSRLFTQQS</sequence>
<protein>
    <recommendedName>
        <fullName evidence="1">Fluoroacetyl-CoA-specific thioesterase-like domain-containing protein</fullName>
    </recommendedName>
</protein>
<dbReference type="InterPro" id="IPR025540">
    <property type="entry name" value="FlK"/>
</dbReference>